<sequence length="213" mass="22383">MRSDVLLVARPGRGTHIECTGGITARRTGAETVHLLSAAATPLGGDVITVRIIVEPGARLAVRSVAASVVLPGAATCESHSTWDAEVHGELDFDPEPTVIAGKSRHSAATRVRVAADARIRVRERIQIGRHGERDGYWTGSMRADVDGAPLLRHRVELGTASVNDDQIAAPRACVSELRYPEASFAGAGTVLSLAAGGALSTWQGLRLDETPA</sequence>
<evidence type="ECO:0000313" key="2">
    <source>
        <dbReference type="EMBL" id="CDQ44648.1"/>
    </source>
</evidence>
<dbReference type="Proteomes" id="UP000028864">
    <property type="component" value="Unassembled WGS sequence"/>
</dbReference>
<evidence type="ECO:0000256" key="1">
    <source>
        <dbReference type="ARBA" id="ARBA00023186"/>
    </source>
</evidence>
<evidence type="ECO:0000313" key="3">
    <source>
        <dbReference type="Proteomes" id="UP000028864"/>
    </source>
</evidence>
<dbReference type="InterPro" id="IPR002669">
    <property type="entry name" value="UreD"/>
</dbReference>
<accession>A0AAV2WLG5</accession>
<proteinExistence type="predicted"/>
<name>A0AAV2WLG5_MYCNE</name>
<dbReference type="EMBL" id="LK021338">
    <property type="protein sequence ID" value="CDQ44648.1"/>
    <property type="molecule type" value="Genomic_DNA"/>
</dbReference>
<dbReference type="AlphaFoldDB" id="A0AAV2WLG5"/>
<dbReference type="Pfam" id="PF01774">
    <property type="entry name" value="UreD"/>
    <property type="match status" value="1"/>
</dbReference>
<protein>
    <submittedName>
        <fullName evidence="2">Urease accessory protein</fullName>
    </submittedName>
</protein>
<reference evidence="2" key="1">
    <citation type="submission" date="2014-05" db="EMBL/GenBank/DDBJ databases">
        <authorList>
            <person name="Urmite Genomes"/>
        </authorList>
    </citation>
    <scope>NUCLEOTIDE SEQUENCE</scope>
    <source>
        <strain evidence="2">DSM 44074</strain>
    </source>
</reference>
<dbReference type="RefSeq" id="WP_030136597.1">
    <property type="nucleotide sequence ID" value="NZ_LK021338.1"/>
</dbReference>
<reference evidence="2" key="2">
    <citation type="submission" date="2015-09" db="EMBL/GenBank/DDBJ databases">
        <title>Draft genome sequence of Mycobacterium neoaurum DSM 44074.</title>
        <authorList>
            <person name="Croce O."/>
            <person name="Robert C."/>
            <person name="Raoult D."/>
            <person name="Drancourt M."/>
        </authorList>
    </citation>
    <scope>NUCLEOTIDE SEQUENCE</scope>
    <source>
        <strain evidence="2">DSM 44074</strain>
    </source>
</reference>
<dbReference type="GO" id="GO:0016151">
    <property type="term" value="F:nickel cation binding"/>
    <property type="evidence" value="ECO:0007669"/>
    <property type="project" value="InterPro"/>
</dbReference>
<organism evidence="2 3">
    <name type="scientific">Mycolicibacterium neoaurum</name>
    <name type="common">Mycobacterium neoaurum</name>
    <dbReference type="NCBI Taxonomy" id="1795"/>
    <lineage>
        <taxon>Bacteria</taxon>
        <taxon>Bacillati</taxon>
        <taxon>Actinomycetota</taxon>
        <taxon>Actinomycetes</taxon>
        <taxon>Mycobacteriales</taxon>
        <taxon>Mycobacteriaceae</taxon>
        <taxon>Mycolicibacterium</taxon>
    </lineage>
</organism>
<keyword evidence="1" id="KW-0143">Chaperone</keyword>
<gene>
    <name evidence="2" type="ORF">BN1047_02528</name>
</gene>